<dbReference type="HAMAP" id="MF_01043">
    <property type="entry name" value="PlsY"/>
    <property type="match status" value="1"/>
</dbReference>
<dbReference type="Pfam" id="PF02660">
    <property type="entry name" value="G3P_acyltransf"/>
    <property type="match status" value="1"/>
</dbReference>
<dbReference type="SMART" id="SM01207">
    <property type="entry name" value="G3P_acyltransf"/>
    <property type="match status" value="1"/>
</dbReference>
<feature type="transmembrane region" description="Helical" evidence="11">
    <location>
        <begin position="103"/>
        <end position="124"/>
    </location>
</feature>
<dbReference type="Proteomes" id="UP000503447">
    <property type="component" value="Chromosome"/>
</dbReference>
<feature type="region of interest" description="Disordered" evidence="12">
    <location>
        <begin position="412"/>
        <end position="443"/>
    </location>
</feature>
<sequence length="443" mass="45446">MFAVRIFLLMSPTVAASVPLALAYLVGALPFGYVVGRCCGVNLFAVGSGNIGATNAARVLGYRFGALVFLLDLLKGVVPVAFVVPLAETLAPGSATNLGSPDALRVGAAALAFLGHLYPVYLGFRGGKGVATGAGTVFVLAPGPGVLAIGVWVVVLFGSRIVSLASLAAVTILVSARLIGTPAAFAPAALPITLYLLIGTGLVVLKHRANIARLLAGTESRIGDFPMRDTAVRGLHVLALGLWFGGAAFFNFGTATAIFASFEEVVNAGPSDRTANETIVPADASPERKKALASALAGSAVGPVFPRYFAMQAVCGVIALVTALSWWKAGGVHRGRVYVVGLAVLTVAVGWPISEEVSRLRLLRFSADPDAANAAKAAFAGWHVVSLLLSMVTVGLAGVALALAAKLPNQPVRNTKQPAEGNRGETSETSNTSADPEPVAQMK</sequence>
<dbReference type="GO" id="GO:0043772">
    <property type="term" value="F:acyl-phosphate glycerol-3-phosphate acyltransferase activity"/>
    <property type="evidence" value="ECO:0007669"/>
    <property type="project" value="UniProtKB-UniRule"/>
</dbReference>
<evidence type="ECO:0000256" key="1">
    <source>
        <dbReference type="ARBA" id="ARBA00004370"/>
    </source>
</evidence>
<evidence type="ECO:0000256" key="2">
    <source>
        <dbReference type="ARBA" id="ARBA00022475"/>
    </source>
</evidence>
<evidence type="ECO:0000256" key="12">
    <source>
        <dbReference type="SAM" id="MobiDB-lite"/>
    </source>
</evidence>
<dbReference type="GO" id="GO:0005886">
    <property type="term" value="C:plasma membrane"/>
    <property type="evidence" value="ECO:0007669"/>
    <property type="project" value="UniProtKB-SubCell"/>
</dbReference>
<comment type="pathway">
    <text evidence="11">Lipid metabolism; phospholipid metabolism.</text>
</comment>
<feature type="domain" description="TMEM205-like" evidence="13">
    <location>
        <begin position="290"/>
        <end position="351"/>
    </location>
</feature>
<dbReference type="PANTHER" id="PTHR30309">
    <property type="entry name" value="INNER MEMBRANE PROTEIN YGIH"/>
    <property type="match status" value="1"/>
</dbReference>
<evidence type="ECO:0000313" key="14">
    <source>
        <dbReference type="EMBL" id="QJW95784.1"/>
    </source>
</evidence>
<evidence type="ECO:0000256" key="3">
    <source>
        <dbReference type="ARBA" id="ARBA00022516"/>
    </source>
</evidence>
<dbReference type="UniPathway" id="UPA00085"/>
<evidence type="ECO:0000256" key="6">
    <source>
        <dbReference type="ARBA" id="ARBA00022989"/>
    </source>
</evidence>
<dbReference type="NCBIfam" id="TIGR00023">
    <property type="entry name" value="glycerol-3-phosphate 1-O-acyltransferase PlsY"/>
    <property type="match status" value="1"/>
</dbReference>
<feature type="transmembrane region" description="Helical" evidence="11">
    <location>
        <begin position="130"/>
        <end position="154"/>
    </location>
</feature>
<keyword evidence="8 11" id="KW-0472">Membrane</keyword>
<keyword evidence="6 11" id="KW-1133">Transmembrane helix</keyword>
<feature type="transmembrane region" description="Helical" evidence="11">
    <location>
        <begin position="237"/>
        <end position="262"/>
    </location>
</feature>
<keyword evidence="3 11" id="KW-0444">Lipid biosynthesis</keyword>
<evidence type="ECO:0000256" key="10">
    <source>
        <dbReference type="ARBA" id="ARBA00023264"/>
    </source>
</evidence>
<evidence type="ECO:0000256" key="9">
    <source>
        <dbReference type="ARBA" id="ARBA00023209"/>
    </source>
</evidence>
<keyword evidence="14" id="KW-0012">Acyltransferase</keyword>
<comment type="similarity">
    <text evidence="11">Belongs to the PlsY family.</text>
</comment>
<comment type="subcellular location">
    <subcellularLocation>
        <location evidence="11">Cell membrane</location>
        <topology evidence="11">Multi-pass membrane protein</topology>
    </subcellularLocation>
    <subcellularLocation>
        <location evidence="1">Membrane</location>
    </subcellularLocation>
</comment>
<dbReference type="GO" id="GO:0008654">
    <property type="term" value="P:phospholipid biosynthetic process"/>
    <property type="evidence" value="ECO:0007669"/>
    <property type="project" value="UniProtKB-UniRule"/>
</dbReference>
<dbReference type="EMBL" id="CP053452">
    <property type="protein sequence ID" value="QJW95784.1"/>
    <property type="molecule type" value="Genomic_DNA"/>
</dbReference>
<evidence type="ECO:0000256" key="5">
    <source>
        <dbReference type="ARBA" id="ARBA00022692"/>
    </source>
</evidence>
<dbReference type="PANTHER" id="PTHR30309:SF0">
    <property type="entry name" value="GLYCEROL-3-PHOSPHATE ACYLTRANSFERASE-RELATED"/>
    <property type="match status" value="1"/>
</dbReference>
<evidence type="ECO:0000256" key="7">
    <source>
        <dbReference type="ARBA" id="ARBA00023098"/>
    </source>
</evidence>
<dbReference type="AlphaFoldDB" id="A0A6M5YQL6"/>
<evidence type="ECO:0000256" key="11">
    <source>
        <dbReference type="HAMAP-Rule" id="MF_01043"/>
    </source>
</evidence>
<keyword evidence="9 11" id="KW-0594">Phospholipid biosynthesis</keyword>
<feature type="transmembrane region" description="Helical" evidence="11">
    <location>
        <begin position="64"/>
        <end position="91"/>
    </location>
</feature>
<keyword evidence="4 11" id="KW-0808">Transferase</keyword>
<keyword evidence="10 11" id="KW-1208">Phospholipid metabolism</keyword>
<evidence type="ECO:0000313" key="15">
    <source>
        <dbReference type="Proteomes" id="UP000503447"/>
    </source>
</evidence>
<name>A0A6M5YQL6_9BACT</name>
<feature type="transmembrane region" description="Helical" evidence="11">
    <location>
        <begin position="308"/>
        <end position="327"/>
    </location>
</feature>
<evidence type="ECO:0000256" key="4">
    <source>
        <dbReference type="ARBA" id="ARBA00022679"/>
    </source>
</evidence>
<dbReference type="InterPro" id="IPR003811">
    <property type="entry name" value="G3P_acylTferase_PlsY"/>
</dbReference>
<dbReference type="EC" id="2.3.1.275" evidence="11"/>
<dbReference type="Pfam" id="PF13664">
    <property type="entry name" value="DUF4149"/>
    <property type="match status" value="1"/>
</dbReference>
<comment type="caution">
    <text evidence="11">Lacks conserved residue(s) required for the propagation of feature annotation.</text>
</comment>
<evidence type="ECO:0000259" key="13">
    <source>
        <dbReference type="Pfam" id="PF13664"/>
    </source>
</evidence>
<dbReference type="InterPro" id="IPR025423">
    <property type="entry name" value="TMEM205-like"/>
</dbReference>
<keyword evidence="5 11" id="KW-0812">Transmembrane</keyword>
<evidence type="ECO:0000256" key="8">
    <source>
        <dbReference type="ARBA" id="ARBA00023136"/>
    </source>
</evidence>
<accession>A0A6M5YQL6</accession>
<keyword evidence="2 11" id="KW-1003">Cell membrane</keyword>
<organism evidence="14 15">
    <name type="scientific">Frigoriglobus tundricola</name>
    <dbReference type="NCBI Taxonomy" id="2774151"/>
    <lineage>
        <taxon>Bacteria</taxon>
        <taxon>Pseudomonadati</taxon>
        <taxon>Planctomycetota</taxon>
        <taxon>Planctomycetia</taxon>
        <taxon>Gemmatales</taxon>
        <taxon>Gemmataceae</taxon>
        <taxon>Frigoriglobus</taxon>
    </lineage>
</organism>
<feature type="transmembrane region" description="Helical" evidence="11">
    <location>
        <begin position="185"/>
        <end position="205"/>
    </location>
</feature>
<keyword evidence="7 11" id="KW-0443">Lipid metabolism</keyword>
<reference evidence="15" key="1">
    <citation type="submission" date="2020-05" db="EMBL/GenBank/DDBJ databases">
        <title>Frigoriglobus tundricola gen. nov., sp. nov., a psychrotolerant cellulolytic planctomycete of the family Gemmataceae with two divergent copies of 16S rRNA gene.</title>
        <authorList>
            <person name="Kulichevskaya I.S."/>
            <person name="Ivanova A.A."/>
            <person name="Naumoff D.G."/>
            <person name="Beletsky A.V."/>
            <person name="Rijpstra W.I.C."/>
            <person name="Sinninghe Damste J.S."/>
            <person name="Mardanov A.V."/>
            <person name="Ravin N.V."/>
            <person name="Dedysh S.N."/>
        </authorList>
    </citation>
    <scope>NUCLEOTIDE SEQUENCE [LARGE SCALE GENOMIC DNA]</scope>
    <source>
        <strain evidence="15">PL17</strain>
    </source>
</reference>
<gene>
    <name evidence="11" type="primary">plsY</name>
    <name evidence="14" type="ORF">FTUN_3338</name>
</gene>
<dbReference type="KEGG" id="ftj:FTUN_3338"/>
<feature type="transmembrane region" description="Helical" evidence="11">
    <location>
        <begin position="380"/>
        <end position="404"/>
    </location>
</feature>
<proteinExistence type="inferred from homology"/>
<comment type="function">
    <text evidence="11">Catalyzes the transfer of an acyl group from acyl-phosphate (acyl-PO(4)) to glycerol-3-phosphate (G3P) to form lysophosphatidic acid (LPA). This enzyme utilizes acyl-phosphate as fatty acyl donor, but not acyl-CoA or acyl-ACP.</text>
</comment>
<protein>
    <recommendedName>
        <fullName evidence="11">Glycerol-3-phosphate acyltransferase</fullName>
    </recommendedName>
    <alternativeName>
        <fullName evidence="11">Acyl-PO4 G3P acyltransferase</fullName>
    </alternativeName>
    <alternativeName>
        <fullName evidence="11">Acyl-phosphate--glycerol-3-phosphate acyltransferase</fullName>
    </alternativeName>
    <alternativeName>
        <fullName evidence="11">G3P acyltransferase</fullName>
        <shortName evidence="11">GPAT</shortName>
        <ecNumber evidence="11">2.3.1.275</ecNumber>
    </alternativeName>
    <alternativeName>
        <fullName evidence="11">Lysophosphatidic acid synthase</fullName>
        <shortName evidence="11">LPA synthase</shortName>
    </alternativeName>
</protein>
<feature type="transmembrane region" description="Helical" evidence="11">
    <location>
        <begin position="336"/>
        <end position="354"/>
    </location>
</feature>
<keyword evidence="15" id="KW-1185">Reference proteome</keyword>
<comment type="subunit">
    <text evidence="11">Probably interacts with PlsX.</text>
</comment>
<comment type="catalytic activity">
    <reaction evidence="11">
        <text>an acyl phosphate + sn-glycerol 3-phosphate = a 1-acyl-sn-glycero-3-phosphate + phosphate</text>
        <dbReference type="Rhea" id="RHEA:34075"/>
        <dbReference type="ChEBI" id="CHEBI:43474"/>
        <dbReference type="ChEBI" id="CHEBI:57597"/>
        <dbReference type="ChEBI" id="CHEBI:57970"/>
        <dbReference type="ChEBI" id="CHEBI:59918"/>
        <dbReference type="EC" id="2.3.1.275"/>
    </reaction>
</comment>